<dbReference type="GO" id="GO:0042760">
    <property type="term" value="P:very long-chain fatty acid catabolic process"/>
    <property type="evidence" value="ECO:0007669"/>
    <property type="project" value="EnsemblFungi"/>
</dbReference>
<reference evidence="4 5" key="1">
    <citation type="journal article" date="2011" name="Proc. Natl. Acad. Sci. U.S.A.">
        <title>Evolutionary erosion of yeast sex chromosomes by mating-type switching accidents.</title>
        <authorList>
            <person name="Gordon J.L."/>
            <person name="Armisen D."/>
            <person name="Proux-Wera E."/>
            <person name="Oheigeartaigh S.S."/>
            <person name="Byrne K.P."/>
            <person name="Wolfe K.H."/>
        </authorList>
    </citation>
    <scope>NUCLEOTIDE SEQUENCE [LARGE SCALE GENOMIC DNA]</scope>
    <source>
        <strain evidence="5">ATCC 22294 / BCRC 22015 / CBS 2517 / CECT 1963 / NBRC 1671 / NRRL Y-8276</strain>
    </source>
</reference>
<dbReference type="SUPFAM" id="SSF56801">
    <property type="entry name" value="Acetyl-CoA synthetase-like"/>
    <property type="match status" value="1"/>
</dbReference>
<dbReference type="KEGG" id="kaf:KAFR_0G02780"/>
<dbReference type="InterPro" id="IPR020845">
    <property type="entry name" value="AMP-binding_CS"/>
</dbReference>
<dbReference type="RefSeq" id="XP_003958444.1">
    <property type="nucleotide sequence ID" value="XM_003958395.1"/>
</dbReference>
<dbReference type="GO" id="GO:0016020">
    <property type="term" value="C:membrane"/>
    <property type="evidence" value="ECO:0007669"/>
    <property type="project" value="TreeGrafter"/>
</dbReference>
<dbReference type="GeneID" id="13887288"/>
<gene>
    <name evidence="4" type="primary">KAFR0G02780</name>
    <name evidence="4" type="ORF">KAFR_0G02780</name>
</gene>
<dbReference type="GO" id="GO:0005524">
    <property type="term" value="F:ATP binding"/>
    <property type="evidence" value="ECO:0007669"/>
    <property type="project" value="UniProtKB-KW"/>
</dbReference>
<sequence>MYKTFSITNLIDSDPRYSKLKLKLESSKNSDDRDVYIKELLHSLPLTLYPSYETFLQRQAVPISSRPENGIVFRSSLSTDELVTCVDDTLLTFYDHFMFVLRNFPEKDCLGYRPYNKLTNNWENYYKFDTYSQIFERCQDFGSGIISLISGSSRDKKSFIVSILSQNNPEWVISDISCQIYSLTTTALYETLDPETLQYILNLTESPVLIFTMNNLAKIINSIPFLKHLKILICMDDLSKDEISIINNSILHSKKLALYSFKQVEQIGQLVKFEPIPPKPESIYTICFTSGTTGLPKGVELTQQNITAGLAFAFSAFDLEDFDKNQLYDMCFLPLTHIFQRMITMYGLSIGLGIGFLHKPDPTVLIEDLKILKPNVLAVVPRILSKIESQIKLSIASSTMKQISLKLMKPIISQKIRDSLGFTNIAYLVTGSAPISKSTLIFLREILDIGVRQGYGMTETFAGICLSQTDEPKKSIGSSGAIGITSELKLKDVADMNYFTKDLKGEILLRGPQIFAKYYKNEKDTNASIDQDGWFSTGDVGFVDENGRLHIIDRVKNFFKLSQGEYIAPEKIENSYLSSCPFINQIFIYGNSFESYLIGILSIDPEIVKSLLVGKKLISPKATIEELIDLLNNDKFLKRQLLSLINKTLEGKNLLSFEKIHNFYVGVDLLKVEDNIITPTLKIKRHQATQFFKNELDILYQEGSLVREEKL</sequence>
<dbReference type="Gene3D" id="3.40.50.12780">
    <property type="entry name" value="N-terminal domain of ligase-like"/>
    <property type="match status" value="1"/>
</dbReference>
<evidence type="ECO:0000259" key="3">
    <source>
        <dbReference type="Pfam" id="PF00501"/>
    </source>
</evidence>
<dbReference type="GO" id="GO:0004467">
    <property type="term" value="F:long-chain fatty acid-CoA ligase activity"/>
    <property type="evidence" value="ECO:0007669"/>
    <property type="project" value="EnsemblFungi"/>
</dbReference>
<dbReference type="GO" id="GO:0031956">
    <property type="term" value="F:medium-chain fatty acid-CoA ligase activity"/>
    <property type="evidence" value="ECO:0007669"/>
    <property type="project" value="EnsemblFungi"/>
</dbReference>
<dbReference type="InParanoid" id="H2AY59"/>
<dbReference type="STRING" id="1071382.H2AY59"/>
<dbReference type="PANTHER" id="PTHR43272:SF33">
    <property type="entry name" value="AMP-BINDING DOMAIN-CONTAINING PROTEIN-RELATED"/>
    <property type="match status" value="1"/>
</dbReference>
<dbReference type="GO" id="GO:0031957">
    <property type="term" value="F:very long-chain fatty acid-CoA ligase activity"/>
    <property type="evidence" value="ECO:0007669"/>
    <property type="project" value="EnsemblFungi"/>
</dbReference>
<dbReference type="EMBL" id="HE650827">
    <property type="protein sequence ID" value="CCF59309.1"/>
    <property type="molecule type" value="Genomic_DNA"/>
</dbReference>
<proteinExistence type="predicted"/>
<dbReference type="GO" id="GO:0015910">
    <property type="term" value="P:long-chain fatty acid import into peroxisome"/>
    <property type="evidence" value="ECO:0007669"/>
    <property type="project" value="EnsemblFungi"/>
</dbReference>
<name>H2AY59_KAZAF</name>
<dbReference type="FunCoup" id="H2AY59">
    <property type="interactions" value="319"/>
</dbReference>
<dbReference type="PROSITE" id="PS00455">
    <property type="entry name" value="AMP_BINDING"/>
    <property type="match status" value="1"/>
</dbReference>
<keyword evidence="1" id="KW-0547">Nucleotide-binding</keyword>
<evidence type="ECO:0000313" key="5">
    <source>
        <dbReference type="Proteomes" id="UP000005220"/>
    </source>
</evidence>
<dbReference type="eggNOG" id="KOG1256">
    <property type="taxonomic scope" value="Eukaryota"/>
</dbReference>
<keyword evidence="5" id="KW-1185">Reference proteome</keyword>
<dbReference type="GO" id="GO:0006635">
    <property type="term" value="P:fatty acid beta-oxidation"/>
    <property type="evidence" value="ECO:0007669"/>
    <property type="project" value="EnsemblFungi"/>
</dbReference>
<dbReference type="Pfam" id="PF00501">
    <property type="entry name" value="AMP-binding"/>
    <property type="match status" value="1"/>
</dbReference>
<evidence type="ECO:0000313" key="4">
    <source>
        <dbReference type="EMBL" id="CCF59309.1"/>
    </source>
</evidence>
<dbReference type="InterPro" id="IPR042099">
    <property type="entry name" value="ANL_N_sf"/>
</dbReference>
<dbReference type="GO" id="GO:0005777">
    <property type="term" value="C:peroxisome"/>
    <property type="evidence" value="ECO:0007669"/>
    <property type="project" value="EnsemblFungi"/>
</dbReference>
<dbReference type="HOGENOM" id="CLU_000022_45_4_1"/>
<dbReference type="Proteomes" id="UP000005220">
    <property type="component" value="Chromosome 7"/>
</dbReference>
<keyword evidence="2" id="KW-0067">ATP-binding</keyword>
<dbReference type="InterPro" id="IPR000873">
    <property type="entry name" value="AMP-dep_synth/lig_dom"/>
</dbReference>
<dbReference type="GO" id="GO:0015916">
    <property type="term" value="P:fatty-acyl-CoA transport"/>
    <property type="evidence" value="ECO:0007669"/>
    <property type="project" value="EnsemblFungi"/>
</dbReference>
<accession>H2AY59</accession>
<feature type="domain" description="AMP-dependent synthetase/ligase" evidence="3">
    <location>
        <begin position="130"/>
        <end position="519"/>
    </location>
</feature>
<organism evidence="4 5">
    <name type="scientific">Kazachstania africana (strain ATCC 22294 / BCRC 22015 / CBS 2517 / CECT 1963 / NBRC 1671 / NRRL Y-8276)</name>
    <name type="common">Yeast</name>
    <name type="synonym">Kluyveromyces africanus</name>
    <dbReference type="NCBI Taxonomy" id="1071382"/>
    <lineage>
        <taxon>Eukaryota</taxon>
        <taxon>Fungi</taxon>
        <taxon>Dikarya</taxon>
        <taxon>Ascomycota</taxon>
        <taxon>Saccharomycotina</taxon>
        <taxon>Saccharomycetes</taxon>
        <taxon>Saccharomycetales</taxon>
        <taxon>Saccharomycetaceae</taxon>
        <taxon>Kazachstania</taxon>
    </lineage>
</organism>
<protein>
    <recommendedName>
        <fullName evidence="3">AMP-dependent synthetase/ligase domain-containing protein</fullName>
    </recommendedName>
</protein>
<dbReference type="OrthoDB" id="1700726at2759"/>
<dbReference type="AlphaFoldDB" id="H2AY59"/>
<evidence type="ECO:0000256" key="2">
    <source>
        <dbReference type="ARBA" id="ARBA00022840"/>
    </source>
</evidence>
<dbReference type="GO" id="GO:0005783">
    <property type="term" value="C:endoplasmic reticulum"/>
    <property type="evidence" value="ECO:0007669"/>
    <property type="project" value="TreeGrafter"/>
</dbReference>
<evidence type="ECO:0000256" key="1">
    <source>
        <dbReference type="ARBA" id="ARBA00022741"/>
    </source>
</evidence>
<dbReference type="PANTHER" id="PTHR43272">
    <property type="entry name" value="LONG-CHAIN-FATTY-ACID--COA LIGASE"/>
    <property type="match status" value="1"/>
</dbReference>